<evidence type="ECO:0000313" key="2">
    <source>
        <dbReference type="Proteomes" id="UP000805193"/>
    </source>
</evidence>
<comment type="caution">
    <text evidence="1">The sequence shown here is derived from an EMBL/GenBank/DDBJ whole genome shotgun (WGS) entry which is preliminary data.</text>
</comment>
<sequence length="156" mass="17284">MFTGLPAASSSGLSASDDHGHTASTMSRRDALAAQGQESARGAAPPVYRWRRRRAGVIRDVTDDVDPDRGAGGAARRCWPHGFWVLFGDGKFTGLTFYEHPPPPAPGDWALEAREELEGSTDGRPMRTRTPKRKKECQMRIKRKSSGFLREQFVRS</sequence>
<reference evidence="1 2" key="1">
    <citation type="journal article" date="2020" name="Cell">
        <title>Large-Scale Comparative Analyses of Tick Genomes Elucidate Their Genetic Diversity and Vector Capacities.</title>
        <authorList>
            <consortium name="Tick Genome and Microbiome Consortium (TIGMIC)"/>
            <person name="Jia N."/>
            <person name="Wang J."/>
            <person name="Shi W."/>
            <person name="Du L."/>
            <person name="Sun Y."/>
            <person name="Zhan W."/>
            <person name="Jiang J.F."/>
            <person name="Wang Q."/>
            <person name="Zhang B."/>
            <person name="Ji P."/>
            <person name="Bell-Sakyi L."/>
            <person name="Cui X.M."/>
            <person name="Yuan T.T."/>
            <person name="Jiang B.G."/>
            <person name="Yang W.F."/>
            <person name="Lam T.T."/>
            <person name="Chang Q.C."/>
            <person name="Ding S.J."/>
            <person name="Wang X.J."/>
            <person name="Zhu J.G."/>
            <person name="Ruan X.D."/>
            <person name="Zhao L."/>
            <person name="Wei J.T."/>
            <person name="Ye R.Z."/>
            <person name="Que T.C."/>
            <person name="Du C.H."/>
            <person name="Zhou Y.H."/>
            <person name="Cheng J.X."/>
            <person name="Dai P.F."/>
            <person name="Guo W.B."/>
            <person name="Han X.H."/>
            <person name="Huang E.J."/>
            <person name="Li L.F."/>
            <person name="Wei W."/>
            <person name="Gao Y.C."/>
            <person name="Liu J.Z."/>
            <person name="Shao H.Z."/>
            <person name="Wang X."/>
            <person name="Wang C.C."/>
            <person name="Yang T.C."/>
            <person name="Huo Q.B."/>
            <person name="Li W."/>
            <person name="Chen H.Y."/>
            <person name="Chen S.E."/>
            <person name="Zhou L.G."/>
            <person name="Ni X.B."/>
            <person name="Tian J.H."/>
            <person name="Sheng Y."/>
            <person name="Liu T."/>
            <person name="Pan Y.S."/>
            <person name="Xia L.Y."/>
            <person name="Li J."/>
            <person name="Zhao F."/>
            <person name="Cao W.C."/>
        </authorList>
    </citation>
    <scope>NUCLEOTIDE SEQUENCE [LARGE SCALE GENOMIC DNA]</scope>
    <source>
        <strain evidence="1">Iper-2018</strain>
    </source>
</reference>
<protein>
    <submittedName>
        <fullName evidence="1">Uncharacterized protein</fullName>
    </submittedName>
</protein>
<keyword evidence="2" id="KW-1185">Reference proteome</keyword>
<name>A0AC60QBW0_IXOPE</name>
<evidence type="ECO:0000313" key="1">
    <source>
        <dbReference type="EMBL" id="KAG0430669.1"/>
    </source>
</evidence>
<proteinExistence type="predicted"/>
<organism evidence="1 2">
    <name type="scientific">Ixodes persulcatus</name>
    <name type="common">Taiga tick</name>
    <dbReference type="NCBI Taxonomy" id="34615"/>
    <lineage>
        <taxon>Eukaryota</taxon>
        <taxon>Metazoa</taxon>
        <taxon>Ecdysozoa</taxon>
        <taxon>Arthropoda</taxon>
        <taxon>Chelicerata</taxon>
        <taxon>Arachnida</taxon>
        <taxon>Acari</taxon>
        <taxon>Parasitiformes</taxon>
        <taxon>Ixodida</taxon>
        <taxon>Ixodoidea</taxon>
        <taxon>Ixodidae</taxon>
        <taxon>Ixodinae</taxon>
        <taxon>Ixodes</taxon>
    </lineage>
</organism>
<dbReference type="EMBL" id="JABSTQ010009301">
    <property type="protein sequence ID" value="KAG0430669.1"/>
    <property type="molecule type" value="Genomic_DNA"/>
</dbReference>
<gene>
    <name evidence="1" type="ORF">HPB47_022487</name>
</gene>
<dbReference type="Proteomes" id="UP000805193">
    <property type="component" value="Unassembled WGS sequence"/>
</dbReference>
<accession>A0AC60QBW0</accession>